<dbReference type="EMBL" id="SRLO01002522">
    <property type="protein sequence ID" value="TNN32736.1"/>
    <property type="molecule type" value="Genomic_DNA"/>
</dbReference>
<name>A0A4Z2EUW9_9TELE</name>
<gene>
    <name evidence="2" type="ORF">EYF80_057102</name>
</gene>
<evidence type="ECO:0000256" key="1">
    <source>
        <dbReference type="SAM" id="MobiDB-lite"/>
    </source>
</evidence>
<dbReference type="Proteomes" id="UP000314294">
    <property type="component" value="Unassembled WGS sequence"/>
</dbReference>
<protein>
    <submittedName>
        <fullName evidence="2">Uncharacterized protein</fullName>
    </submittedName>
</protein>
<dbReference type="AlphaFoldDB" id="A0A4Z2EUW9"/>
<accession>A0A4Z2EUW9</accession>
<feature type="region of interest" description="Disordered" evidence="1">
    <location>
        <begin position="62"/>
        <end position="84"/>
    </location>
</feature>
<evidence type="ECO:0000313" key="3">
    <source>
        <dbReference type="Proteomes" id="UP000314294"/>
    </source>
</evidence>
<keyword evidence="3" id="KW-1185">Reference proteome</keyword>
<sequence>MVEVASCFRILSEIRVYSRGQGVRRGQSIDGKHPVDVTEHDEVLNVGCKAFIQPQVIPPLQGHQITKPLKGQQREKGYSSTVVD</sequence>
<evidence type="ECO:0000313" key="2">
    <source>
        <dbReference type="EMBL" id="TNN32736.1"/>
    </source>
</evidence>
<reference evidence="2 3" key="1">
    <citation type="submission" date="2019-03" db="EMBL/GenBank/DDBJ databases">
        <title>First draft genome of Liparis tanakae, snailfish: a comprehensive survey of snailfish specific genes.</title>
        <authorList>
            <person name="Kim W."/>
            <person name="Song I."/>
            <person name="Jeong J.-H."/>
            <person name="Kim D."/>
            <person name="Kim S."/>
            <person name="Ryu S."/>
            <person name="Song J.Y."/>
            <person name="Lee S.K."/>
        </authorList>
    </citation>
    <scope>NUCLEOTIDE SEQUENCE [LARGE SCALE GENOMIC DNA]</scope>
    <source>
        <tissue evidence="2">Muscle</tissue>
    </source>
</reference>
<comment type="caution">
    <text evidence="2">The sequence shown here is derived from an EMBL/GenBank/DDBJ whole genome shotgun (WGS) entry which is preliminary data.</text>
</comment>
<proteinExistence type="predicted"/>
<organism evidence="2 3">
    <name type="scientific">Liparis tanakae</name>
    <name type="common">Tanaka's snailfish</name>
    <dbReference type="NCBI Taxonomy" id="230148"/>
    <lineage>
        <taxon>Eukaryota</taxon>
        <taxon>Metazoa</taxon>
        <taxon>Chordata</taxon>
        <taxon>Craniata</taxon>
        <taxon>Vertebrata</taxon>
        <taxon>Euteleostomi</taxon>
        <taxon>Actinopterygii</taxon>
        <taxon>Neopterygii</taxon>
        <taxon>Teleostei</taxon>
        <taxon>Neoteleostei</taxon>
        <taxon>Acanthomorphata</taxon>
        <taxon>Eupercaria</taxon>
        <taxon>Perciformes</taxon>
        <taxon>Cottioidei</taxon>
        <taxon>Cottales</taxon>
        <taxon>Liparidae</taxon>
        <taxon>Liparis</taxon>
    </lineage>
</organism>